<dbReference type="Proteomes" id="UP000570003">
    <property type="component" value="Unassembled WGS sequence"/>
</dbReference>
<name>A0AA44IEC7_STRE0</name>
<dbReference type="RefSeq" id="WP_168439630.1">
    <property type="nucleotide sequence ID" value="NZ_JAAXOU010000175.1"/>
</dbReference>
<evidence type="ECO:0000313" key="2">
    <source>
        <dbReference type="EMBL" id="NKY15442.1"/>
    </source>
</evidence>
<feature type="region of interest" description="Disordered" evidence="1">
    <location>
        <begin position="1"/>
        <end position="36"/>
    </location>
</feature>
<organism evidence="2 3">
    <name type="scientific">Streptomyces somaliensis (strain ATCC 33201 / DSM 40738 / JCM 12659 / KCTC 9044 / NCTC 11332 / NRRL B-12077 / IP 733)</name>
    <dbReference type="NCBI Taxonomy" id="1134445"/>
    <lineage>
        <taxon>Bacteria</taxon>
        <taxon>Bacillati</taxon>
        <taxon>Actinomycetota</taxon>
        <taxon>Actinomycetes</taxon>
        <taxon>Kitasatosporales</taxon>
        <taxon>Streptomycetaceae</taxon>
        <taxon>Streptomyces</taxon>
    </lineage>
</organism>
<dbReference type="EMBL" id="JAAXOU010000175">
    <property type="protein sequence ID" value="NKY15442.1"/>
    <property type="molecule type" value="Genomic_DNA"/>
</dbReference>
<evidence type="ECO:0000256" key="1">
    <source>
        <dbReference type="SAM" id="MobiDB-lite"/>
    </source>
</evidence>
<gene>
    <name evidence="2" type="ORF">HGA06_15135</name>
</gene>
<evidence type="ECO:0000313" key="3">
    <source>
        <dbReference type="Proteomes" id="UP000570003"/>
    </source>
</evidence>
<reference evidence="2 3" key="1">
    <citation type="submission" date="2020-04" db="EMBL/GenBank/DDBJ databases">
        <title>MicrobeNet Type strains.</title>
        <authorList>
            <person name="Nicholson A.C."/>
        </authorList>
    </citation>
    <scope>NUCLEOTIDE SEQUENCE [LARGE SCALE GENOMIC DNA]</scope>
    <source>
        <strain evidence="2 3">DSM 40738</strain>
    </source>
</reference>
<dbReference type="AlphaFoldDB" id="A0AA44IEC7"/>
<protein>
    <submittedName>
        <fullName evidence="2">Uncharacterized protein</fullName>
    </submittedName>
</protein>
<sequence length="49" mass="5388">MAPRQVPPVFREDEEGTTATIARHDDISGPDLISPRPRAGLITTVREDC</sequence>
<accession>A0AA44IEC7</accession>
<keyword evidence="3" id="KW-1185">Reference proteome</keyword>
<comment type="caution">
    <text evidence="2">The sequence shown here is derived from an EMBL/GenBank/DDBJ whole genome shotgun (WGS) entry which is preliminary data.</text>
</comment>
<proteinExistence type="predicted"/>